<dbReference type="GO" id="GO:0004523">
    <property type="term" value="F:RNA-DNA hybrid ribonuclease activity"/>
    <property type="evidence" value="ECO:0007669"/>
    <property type="project" value="UniProtKB-EC"/>
</dbReference>
<keyword evidence="6" id="KW-1185">Reference proteome</keyword>
<evidence type="ECO:0000313" key="6">
    <source>
        <dbReference type="Proteomes" id="UP000290572"/>
    </source>
</evidence>
<dbReference type="PROSITE" id="PS50878">
    <property type="entry name" value="RT_POL"/>
    <property type="match status" value="1"/>
</dbReference>
<reference evidence="4 6" key="1">
    <citation type="submission" date="2018-03" db="EMBL/GenBank/DDBJ databases">
        <title>Draft genome sequence of Rohu Carp (Labeo rohita).</title>
        <authorList>
            <person name="Das P."/>
            <person name="Kushwaha B."/>
            <person name="Joshi C.G."/>
            <person name="Kumar D."/>
            <person name="Nagpure N.S."/>
            <person name="Sahoo L."/>
            <person name="Das S.P."/>
            <person name="Bit A."/>
            <person name="Patnaik S."/>
            <person name="Meher P.K."/>
            <person name="Jayasankar P."/>
            <person name="Koringa P.G."/>
            <person name="Patel N.V."/>
            <person name="Hinsu A.T."/>
            <person name="Kumar R."/>
            <person name="Pandey M."/>
            <person name="Agarwal S."/>
            <person name="Srivastava S."/>
            <person name="Singh M."/>
            <person name="Iquebal M.A."/>
            <person name="Jaiswal S."/>
            <person name="Angadi U.B."/>
            <person name="Kumar N."/>
            <person name="Raza M."/>
            <person name="Shah T.M."/>
            <person name="Rai A."/>
            <person name="Jena J.K."/>
        </authorList>
    </citation>
    <scope>NUCLEOTIDE SEQUENCE [LARGE SCALE GENOMIC DNA]</scope>
    <source>
        <strain evidence="4">DASCIFA01</strain>
        <tissue evidence="4">Testis</tissue>
    </source>
</reference>
<dbReference type="Proteomes" id="UP000290572">
    <property type="component" value="Unassembled WGS sequence"/>
</dbReference>
<evidence type="ECO:0000259" key="3">
    <source>
        <dbReference type="PROSITE" id="PS50878"/>
    </source>
</evidence>
<dbReference type="STRING" id="84645.A0A498L3V4"/>
<dbReference type="Gene3D" id="3.10.10.10">
    <property type="entry name" value="HIV Type 1 Reverse Transcriptase, subunit A, domain 1"/>
    <property type="match status" value="1"/>
</dbReference>
<dbReference type="PANTHER" id="PTHR33050:SF8">
    <property type="entry name" value="REVERSE TRANSCRIPTASE DOMAIN-CONTAINING PROTEIN"/>
    <property type="match status" value="1"/>
</dbReference>
<dbReference type="InterPro" id="IPR043502">
    <property type="entry name" value="DNA/RNA_pol_sf"/>
</dbReference>
<dbReference type="EMBL" id="QBIY01013492">
    <property type="protein sequence ID" value="RXN02889.1"/>
    <property type="molecule type" value="Genomic_DNA"/>
</dbReference>
<dbReference type="InterPro" id="IPR043128">
    <property type="entry name" value="Rev_trsase/Diguanyl_cyclase"/>
</dbReference>
<dbReference type="CDD" id="cd03714">
    <property type="entry name" value="RT_DIRS1"/>
    <property type="match status" value="1"/>
</dbReference>
<dbReference type="EMBL" id="QBIY01012374">
    <property type="protein sequence ID" value="RXN25454.1"/>
    <property type="molecule type" value="Genomic_DNA"/>
</dbReference>
<dbReference type="Pfam" id="PF00078">
    <property type="entry name" value="RVT_1"/>
    <property type="match status" value="1"/>
</dbReference>
<evidence type="ECO:0000313" key="5">
    <source>
        <dbReference type="EMBL" id="RXN25454.1"/>
    </source>
</evidence>
<dbReference type="SUPFAM" id="SSF56672">
    <property type="entry name" value="DNA/RNA polymerases"/>
    <property type="match status" value="1"/>
</dbReference>
<comment type="caution">
    <text evidence="4">The sequence shown here is derived from an EMBL/GenBank/DDBJ whole genome shotgun (WGS) entry which is preliminary data.</text>
</comment>
<dbReference type="InterPro" id="IPR052055">
    <property type="entry name" value="Hepadnavirus_pol/RT"/>
</dbReference>
<dbReference type="Gene3D" id="3.30.70.270">
    <property type="match status" value="1"/>
</dbReference>
<dbReference type="InterPro" id="IPR000477">
    <property type="entry name" value="RT_dom"/>
</dbReference>
<evidence type="ECO:0000256" key="2">
    <source>
        <dbReference type="ARBA" id="ARBA00012180"/>
    </source>
</evidence>
<gene>
    <name evidence="5" type="ORF">ROHU_021525</name>
    <name evidence="4" type="ORF">ROHU_034731</name>
</gene>
<dbReference type="EC" id="3.1.26.4" evidence="2"/>
<comment type="similarity">
    <text evidence="1">Belongs to the beta type-B retroviral polymerase family. HERV class-II K(HML-2) pol subfamily.</text>
</comment>
<organism evidence="4 6">
    <name type="scientific">Labeo rohita</name>
    <name type="common">Indian major carp</name>
    <name type="synonym">Cyprinus rohita</name>
    <dbReference type="NCBI Taxonomy" id="84645"/>
    <lineage>
        <taxon>Eukaryota</taxon>
        <taxon>Metazoa</taxon>
        <taxon>Chordata</taxon>
        <taxon>Craniata</taxon>
        <taxon>Vertebrata</taxon>
        <taxon>Euteleostomi</taxon>
        <taxon>Actinopterygii</taxon>
        <taxon>Neopterygii</taxon>
        <taxon>Teleostei</taxon>
        <taxon>Ostariophysi</taxon>
        <taxon>Cypriniformes</taxon>
        <taxon>Cyprinidae</taxon>
        <taxon>Labeoninae</taxon>
        <taxon>Labeonini</taxon>
        <taxon>Labeo</taxon>
    </lineage>
</organism>
<sequence length="364" mass="40867">MIGPFSVPPTYRVSPVGVATRKFSGKKRLIIDLSFPHNSPFPSINSLILLEEFSLDYHDIDQAIALIKDAGRSAWLAKLDITSTFKVMPIHPDFWHLFSIRWRNKFYFAVRLMFGCRSSPKIFEMLSEAICWILSNNHAIPYLIHLLDDFLIISPCDSIPAAHLLAAQKVFSHLGIPLALDKTSGPCTSIEFLGINLDSQKSQASLPKEKIDRTTLVASTLIDTSSCSKRELLSVLSHLNFAMRIIPQGRPFVSHLFSLASCAHALEDRISLTESCRNELSLWVSFLSQWNGLSFFYNNLISSPIDIQLFTDAAPSVSFGGFYQGRWFASTWPPQLLDLPQQQTSSALFELYPLVVAALLWGKE</sequence>
<proteinExistence type="inferred from homology"/>
<dbReference type="AlphaFoldDB" id="A0A498L3V4"/>
<dbReference type="PANTHER" id="PTHR33050">
    <property type="entry name" value="REVERSE TRANSCRIPTASE DOMAIN-CONTAINING PROTEIN"/>
    <property type="match status" value="1"/>
</dbReference>
<feature type="domain" description="Reverse transcriptase" evidence="3">
    <location>
        <begin position="1"/>
        <end position="197"/>
    </location>
</feature>
<evidence type="ECO:0000313" key="4">
    <source>
        <dbReference type="EMBL" id="RXN02889.1"/>
    </source>
</evidence>
<protein>
    <recommendedName>
        <fullName evidence="2">ribonuclease H</fullName>
        <ecNumber evidence="2">3.1.26.4</ecNumber>
    </recommendedName>
</protein>
<evidence type="ECO:0000256" key="1">
    <source>
        <dbReference type="ARBA" id="ARBA00010879"/>
    </source>
</evidence>
<name>A0A498L3V4_LABRO</name>
<accession>A0A498L3V4</accession>